<evidence type="ECO:0000313" key="1">
    <source>
        <dbReference type="EMBL" id="GMT17403.1"/>
    </source>
</evidence>
<reference evidence="1" key="1">
    <citation type="submission" date="2023-10" db="EMBL/GenBank/DDBJ databases">
        <title>Genome assembly of Pristionchus species.</title>
        <authorList>
            <person name="Yoshida K."/>
            <person name="Sommer R.J."/>
        </authorList>
    </citation>
    <scope>NUCLEOTIDE SEQUENCE</scope>
    <source>
        <strain evidence="1">RS5133</strain>
    </source>
</reference>
<name>A0AAV5VDQ0_9BILA</name>
<proteinExistence type="predicted"/>
<dbReference type="AlphaFoldDB" id="A0AAV5VDQ0"/>
<dbReference type="EMBL" id="BTSY01000003">
    <property type="protein sequence ID" value="GMT17403.1"/>
    <property type="molecule type" value="Genomic_DNA"/>
</dbReference>
<comment type="caution">
    <text evidence="1">The sequence shown here is derived from an EMBL/GenBank/DDBJ whole genome shotgun (WGS) entry which is preliminary data.</text>
</comment>
<accession>A0AAV5VDQ0</accession>
<gene>
    <name evidence="1" type="ORF">PFISCL1PPCAC_8700</name>
</gene>
<sequence length="105" mass="11484">SKTCLTTTRTDTDTLIPTSSPIVILLPTLTWSTSSHTVISLPMSTLFTCRRTTPPSCPTSPADTDIRHRTCTQRRTSMSTRLTTMVAATLLPITTITAERGSMNR</sequence>
<organism evidence="1 2">
    <name type="scientific">Pristionchus fissidentatus</name>
    <dbReference type="NCBI Taxonomy" id="1538716"/>
    <lineage>
        <taxon>Eukaryota</taxon>
        <taxon>Metazoa</taxon>
        <taxon>Ecdysozoa</taxon>
        <taxon>Nematoda</taxon>
        <taxon>Chromadorea</taxon>
        <taxon>Rhabditida</taxon>
        <taxon>Rhabditina</taxon>
        <taxon>Diplogasteromorpha</taxon>
        <taxon>Diplogasteroidea</taxon>
        <taxon>Neodiplogasteridae</taxon>
        <taxon>Pristionchus</taxon>
    </lineage>
</organism>
<protein>
    <submittedName>
        <fullName evidence="1">Uncharacterized protein</fullName>
    </submittedName>
</protein>
<feature type="non-terminal residue" evidence="1">
    <location>
        <position position="1"/>
    </location>
</feature>
<evidence type="ECO:0000313" key="2">
    <source>
        <dbReference type="Proteomes" id="UP001432322"/>
    </source>
</evidence>
<dbReference type="Proteomes" id="UP001432322">
    <property type="component" value="Unassembled WGS sequence"/>
</dbReference>
<keyword evidence="2" id="KW-1185">Reference proteome</keyword>